<protein>
    <recommendedName>
        <fullName evidence="2">Transposase IS110-like N-terminal domain-containing protein</fullName>
    </recommendedName>
</protein>
<dbReference type="Pfam" id="PF01548">
    <property type="entry name" value="DEDD_Tnp_IS110"/>
    <property type="match status" value="1"/>
</dbReference>
<sequence>MGKTEHWATAMTAGGKKVLDRALPNSEDRLREVYERLGEHGRVLVAVDQPATIGALAVAVAQAMGITVGYLPGLSMRRTDRPDAG</sequence>
<keyword evidence="1" id="KW-0812">Transmembrane</keyword>
<dbReference type="AlphaFoldDB" id="A0A3S4T9Z9"/>
<dbReference type="GO" id="GO:0004803">
    <property type="term" value="F:transposase activity"/>
    <property type="evidence" value="ECO:0007669"/>
    <property type="project" value="InterPro"/>
</dbReference>
<evidence type="ECO:0000313" key="4">
    <source>
        <dbReference type="Proteomes" id="UP000266895"/>
    </source>
</evidence>
<dbReference type="GO" id="GO:0006313">
    <property type="term" value="P:DNA transposition"/>
    <property type="evidence" value="ECO:0007669"/>
    <property type="project" value="InterPro"/>
</dbReference>
<dbReference type="InterPro" id="IPR002525">
    <property type="entry name" value="Transp_IS110-like_N"/>
</dbReference>
<keyword evidence="1" id="KW-0472">Membrane</keyword>
<name>A0A3S4T9Z9_9ACTO</name>
<reference evidence="3 4" key="1">
    <citation type="submission" date="2018-12" db="EMBL/GenBank/DDBJ databases">
        <authorList>
            <consortium name="Pathogen Informatics"/>
        </authorList>
    </citation>
    <scope>NUCLEOTIDE SEQUENCE [LARGE SCALE GENOMIC DNA]</scope>
    <source>
        <strain evidence="3 4">NCTC11636</strain>
    </source>
</reference>
<dbReference type="Proteomes" id="UP000266895">
    <property type="component" value="Chromosome"/>
</dbReference>
<evidence type="ECO:0000259" key="2">
    <source>
        <dbReference type="Pfam" id="PF01548"/>
    </source>
</evidence>
<dbReference type="EMBL" id="LR134350">
    <property type="protein sequence ID" value="VEG28341.1"/>
    <property type="molecule type" value="Genomic_DNA"/>
</dbReference>
<evidence type="ECO:0000313" key="3">
    <source>
        <dbReference type="EMBL" id="VEG28341.1"/>
    </source>
</evidence>
<dbReference type="KEGG" id="ahw:NCTC11636_01487"/>
<keyword evidence="1" id="KW-1133">Transmembrane helix</keyword>
<proteinExistence type="predicted"/>
<organism evidence="3 4">
    <name type="scientific">Actinomyces howellii</name>
    <dbReference type="NCBI Taxonomy" id="52771"/>
    <lineage>
        <taxon>Bacteria</taxon>
        <taxon>Bacillati</taxon>
        <taxon>Actinomycetota</taxon>
        <taxon>Actinomycetes</taxon>
        <taxon>Actinomycetales</taxon>
        <taxon>Actinomycetaceae</taxon>
        <taxon>Actinomyces</taxon>
    </lineage>
</organism>
<gene>
    <name evidence="3" type="ORF">NCTC11636_01487</name>
</gene>
<evidence type="ECO:0000256" key="1">
    <source>
        <dbReference type="SAM" id="Phobius"/>
    </source>
</evidence>
<dbReference type="GO" id="GO:0003677">
    <property type="term" value="F:DNA binding"/>
    <property type="evidence" value="ECO:0007669"/>
    <property type="project" value="InterPro"/>
</dbReference>
<keyword evidence="4" id="KW-1185">Reference proteome</keyword>
<accession>A0A3S4T9Z9</accession>
<feature type="domain" description="Transposase IS110-like N-terminal" evidence="2">
    <location>
        <begin position="2"/>
        <end position="79"/>
    </location>
</feature>
<feature type="transmembrane region" description="Helical" evidence="1">
    <location>
        <begin position="51"/>
        <end position="71"/>
    </location>
</feature>